<evidence type="ECO:0008006" key="4">
    <source>
        <dbReference type="Google" id="ProtNLM"/>
    </source>
</evidence>
<protein>
    <recommendedName>
        <fullName evidence="4">PAS domain-containing protein</fullName>
    </recommendedName>
</protein>
<organism evidence="2 3">
    <name type="scientific">Roseateles chitinivorans</name>
    <dbReference type="NCBI Taxonomy" id="2917965"/>
    <lineage>
        <taxon>Bacteria</taxon>
        <taxon>Pseudomonadati</taxon>
        <taxon>Pseudomonadota</taxon>
        <taxon>Betaproteobacteria</taxon>
        <taxon>Burkholderiales</taxon>
        <taxon>Sphaerotilaceae</taxon>
        <taxon>Roseateles</taxon>
    </lineage>
</organism>
<dbReference type="RefSeq" id="WP_099862988.1">
    <property type="nucleotide sequence ID" value="NZ_PEOG01000053.1"/>
</dbReference>
<gene>
    <name evidence="2" type="ORF">CS062_18060</name>
</gene>
<dbReference type="OrthoDB" id="9915216at2"/>
<feature type="compositionally biased region" description="Pro residues" evidence="1">
    <location>
        <begin position="173"/>
        <end position="182"/>
    </location>
</feature>
<dbReference type="Proteomes" id="UP000231501">
    <property type="component" value="Unassembled WGS sequence"/>
</dbReference>
<dbReference type="Gene3D" id="3.30.450.20">
    <property type="entry name" value="PAS domain"/>
    <property type="match status" value="1"/>
</dbReference>
<dbReference type="AlphaFoldDB" id="A0A2G9C621"/>
<sequence>MNDKAFETPWHLVWCADVASQRLLHVSASVEGLLGLTPQALLDDPIQWNHAVLPADAGELPRPFCADDLPHGDGHVREYRIIGADLHLYRVRDRRFRRRDPLSGALRTLGVIEALGEAPLDAQALGESSWQQLWDGPEGRDDGDDLQAVMPAAHRIAAGPAPDAPKRSGEAPPAEPPAPGPDQAPHEHPDDPGVHPDGPRRYHDDHATPARQRLEHHQAECLEQGEPA</sequence>
<evidence type="ECO:0000313" key="2">
    <source>
        <dbReference type="EMBL" id="PIM51795.1"/>
    </source>
</evidence>
<reference evidence="2 3" key="1">
    <citation type="submission" date="2017-11" db="EMBL/GenBank/DDBJ databases">
        <title>Draft genome sequence of Mitsuaria sp. HWN-4.</title>
        <authorList>
            <person name="Gundlapally S.R."/>
        </authorList>
    </citation>
    <scope>NUCLEOTIDE SEQUENCE [LARGE SCALE GENOMIC DNA]</scope>
    <source>
        <strain evidence="2 3">HWN-4</strain>
    </source>
</reference>
<dbReference type="EMBL" id="PEOG01000053">
    <property type="protein sequence ID" value="PIM51795.1"/>
    <property type="molecule type" value="Genomic_DNA"/>
</dbReference>
<evidence type="ECO:0000256" key="1">
    <source>
        <dbReference type="SAM" id="MobiDB-lite"/>
    </source>
</evidence>
<accession>A0A2G9C621</accession>
<feature type="compositionally biased region" description="Basic and acidic residues" evidence="1">
    <location>
        <begin position="184"/>
        <end position="220"/>
    </location>
</feature>
<feature type="region of interest" description="Disordered" evidence="1">
    <location>
        <begin position="158"/>
        <end position="228"/>
    </location>
</feature>
<comment type="caution">
    <text evidence="2">The sequence shown here is derived from an EMBL/GenBank/DDBJ whole genome shotgun (WGS) entry which is preliminary data.</text>
</comment>
<name>A0A2G9C621_9BURK</name>
<evidence type="ECO:0000313" key="3">
    <source>
        <dbReference type="Proteomes" id="UP000231501"/>
    </source>
</evidence>
<proteinExistence type="predicted"/>
<keyword evidence="3" id="KW-1185">Reference proteome</keyword>